<evidence type="ECO:0008006" key="5">
    <source>
        <dbReference type="Google" id="ProtNLM"/>
    </source>
</evidence>
<organism evidence="1 3">
    <name type="scientific">Brevibacillus composti</name>
    <dbReference type="NCBI Taxonomy" id="2796470"/>
    <lineage>
        <taxon>Bacteria</taxon>
        <taxon>Bacillati</taxon>
        <taxon>Bacillota</taxon>
        <taxon>Bacilli</taxon>
        <taxon>Bacillales</taxon>
        <taxon>Paenibacillaceae</taxon>
        <taxon>Brevibacillus</taxon>
    </lineage>
</organism>
<reference evidence="2" key="2">
    <citation type="submission" date="2021-04" db="EMBL/GenBank/DDBJ databases">
        <title>Brevibacillus composti FJAT-54423, complete genome.</title>
        <authorList>
            <person name="Tang R."/>
        </authorList>
    </citation>
    <scope>NUCLEOTIDE SEQUENCE</scope>
    <source>
        <strain evidence="2">FJAT-54424</strain>
    </source>
</reference>
<dbReference type="EMBL" id="CP066308">
    <property type="protein sequence ID" value="QQE75565.1"/>
    <property type="molecule type" value="Genomic_DNA"/>
</dbReference>
<sequence length="163" mass="18820">MKFIEEFRIGGFINVQHLKHYDCCEGNWNDAKSTTCLHFFFLFFVLSACSNVQDNETVEETILNIATQYIEAEYSGNREVLLRLTAGDARKAVESGELDVFHNQYLDKIVEAKVNKISDDQYSVVVTVSASPTEQEQTTHYFENITISKRNDTWFITKVDRDQ</sequence>
<reference evidence="1 3" key="1">
    <citation type="submission" date="2020-12" db="EMBL/GenBank/DDBJ databases">
        <title>strain FJAT-54423T represents a novel species of the genus Brevibacillus.</title>
        <authorList>
            <person name="Tang R."/>
        </authorList>
    </citation>
    <scope>NUCLEOTIDE SEQUENCE [LARGE SCALE GENOMIC DNA]</scope>
    <source>
        <strain evidence="1 3">FJAT-54423</strain>
    </source>
</reference>
<protein>
    <recommendedName>
        <fullName evidence="5">DUF4878 domain-containing protein</fullName>
    </recommendedName>
</protein>
<gene>
    <name evidence="1" type="ORF">JD108_06575</name>
    <name evidence="2" type="ORF">KDJ56_06255</name>
</gene>
<evidence type="ECO:0000313" key="3">
    <source>
        <dbReference type="Proteomes" id="UP000595847"/>
    </source>
</evidence>
<evidence type="ECO:0000313" key="1">
    <source>
        <dbReference type="EMBL" id="QQE75565.1"/>
    </source>
</evidence>
<dbReference type="RefSeq" id="WP_198829087.1">
    <property type="nucleotide sequence ID" value="NZ_CP066308.1"/>
</dbReference>
<dbReference type="KEGG" id="bcop:JD108_06575"/>
<evidence type="ECO:0000313" key="2">
    <source>
        <dbReference type="EMBL" id="QUO42591.1"/>
    </source>
</evidence>
<dbReference type="Proteomes" id="UP000595847">
    <property type="component" value="Chromosome"/>
</dbReference>
<accession>A0A7T5EMX7</accession>
<dbReference type="AlphaFoldDB" id="A0A7T5EMX7"/>
<name>A0A7T5EMX7_9BACL</name>
<evidence type="ECO:0000313" key="4">
    <source>
        <dbReference type="Proteomes" id="UP000677234"/>
    </source>
</evidence>
<dbReference type="Proteomes" id="UP000677234">
    <property type="component" value="Chromosome"/>
</dbReference>
<proteinExistence type="predicted"/>
<dbReference type="EMBL" id="CP073708">
    <property type="protein sequence ID" value="QUO42591.1"/>
    <property type="molecule type" value="Genomic_DNA"/>
</dbReference>
<keyword evidence="4" id="KW-1185">Reference proteome</keyword>